<evidence type="ECO:0000256" key="4">
    <source>
        <dbReference type="ARBA" id="ARBA00023067"/>
    </source>
</evidence>
<feature type="region of interest" description="Disordered" evidence="7">
    <location>
        <begin position="932"/>
        <end position="967"/>
    </location>
</feature>
<feature type="compositionally biased region" description="Polar residues" evidence="7">
    <location>
        <begin position="518"/>
        <end position="530"/>
    </location>
</feature>
<evidence type="ECO:0000313" key="10">
    <source>
        <dbReference type="Proteomes" id="UP001233172"/>
    </source>
</evidence>
<dbReference type="EMBL" id="JASAOG010000127">
    <property type="protein sequence ID" value="KAK0049339.1"/>
    <property type="molecule type" value="Genomic_DNA"/>
</dbReference>
<dbReference type="InterPro" id="IPR026003">
    <property type="entry name" value="Cohesin_HEAT"/>
</dbReference>
<keyword evidence="4" id="KW-0226">DNA condensation</keyword>
<dbReference type="Gene3D" id="1.25.10.10">
    <property type="entry name" value="Leucine-rich Repeat Variant"/>
    <property type="match status" value="3"/>
</dbReference>
<dbReference type="GO" id="GO:0000779">
    <property type="term" value="C:condensed chromosome, centromeric region"/>
    <property type="evidence" value="ECO:0007669"/>
    <property type="project" value="TreeGrafter"/>
</dbReference>
<evidence type="ECO:0000256" key="1">
    <source>
        <dbReference type="ARBA" id="ARBA00004123"/>
    </source>
</evidence>
<evidence type="ECO:0000256" key="2">
    <source>
        <dbReference type="ARBA" id="ARBA00022618"/>
    </source>
</evidence>
<evidence type="ECO:0000313" key="9">
    <source>
        <dbReference type="EMBL" id="KAK0049339.1"/>
    </source>
</evidence>
<dbReference type="GO" id="GO:0010032">
    <property type="term" value="P:meiotic chromosome condensation"/>
    <property type="evidence" value="ECO:0007669"/>
    <property type="project" value="TreeGrafter"/>
</dbReference>
<protein>
    <submittedName>
        <fullName evidence="9">Condensin-2 complex subunit D3</fullName>
    </submittedName>
</protein>
<name>A0AAD8F435_BIOPF</name>
<evidence type="ECO:0000256" key="6">
    <source>
        <dbReference type="ARBA" id="ARBA00023306"/>
    </source>
</evidence>
<dbReference type="InterPro" id="IPR011989">
    <property type="entry name" value="ARM-like"/>
</dbReference>
<evidence type="ECO:0000256" key="5">
    <source>
        <dbReference type="ARBA" id="ARBA00023242"/>
    </source>
</evidence>
<sequence>MADANNTIAVFENLELNVLQEDYVTTCWDEDFADFSSIPVEVKEHLEEKGFLTDQLQAAHDILGTWLQFNNENDNGEGFWSILIECDISHKSLVVLLAYLSHNASKISASFSEKAAGILASSVYLRLISLPGSAAFKIYNPELFLQACRVLTIRNRPDNGGGGSKRKKKRDIPSGNKRLTKRRKGTKIPSGEALFEEDSGTIRDGSDEEQFVELSETERDQIDDFKKSLLQNVVIICERYSLRQSESTAIQLLSVLTNIVKEDPLAIDETMGQWNARHCSPGMLAFKAMYLLCQPFHGHVTTIVNESFKQLLEQILMMADGKLFTALARPVLQIRRHALDFVVYVVKELGERSVNCLKTLLQTLCFKVPDKSDYRAYAAEAVCELVDYLPDIEYARMLEWLKRLSKYTKVTQRSFLVDVMLTLIEKPERRLSDAVPSELSGFCSHKSMVLTLLSKCSDSNASIRSRALTGFSVCTSSKFRDVVSTIKEVITPIASRPTAKHFMPTPVAVLVTAKENPTTPEVMNNSSIESSLVPDNKQTENGDGDSVAQNQLKAQTPQTCALQLIEITPGFNLYLPDTEGVISMFHRRMHDSKVVVRKCALQALEKVVELVAPCYRKEDLQVLQERCADPALSVRKQAVQSLFELLKAFPKDQNIQKAWIFGLLPQVMDRETSVQEKSFEYLEEMILQHLKPANRTQASTGIEWDLLRIIVDESCEKLRRYLQKACQYWARTKKLKSSMIDALLSHVHGDNDKAAWMFLAEISKTPVKINHSLVIQYWKTVTTCADEASCGKWFDVLTVLGSTVKYISNSELPVIFEDMKQRLREFTYPPGIIAGMVHCVSKLYACLEMSRRLPQAWGEDILRDCDQYMSHVILTEDKDTVIDEEKLICYMFTLGEVCQRCPTRMPKRVTLLIQSIIASPCISAIGESQQLSNEASDGSHSSYGSHDLLRSPSSQASSQASQPLSQFKGSRMSNNLRVHAFITLGKLCLVDETLAKKTIAALARELEVSECPAIRNNVVVVLGDLTIRYTTLVDRYATNIASCLKDQSAIVRKNTLTILTRLLQEEYVKWKGVLFFYYITTLIDENQEIKDLAAFCLEHLLLQKHPNMFFHPFIECIFHFNSYHNHPVYNKFKQTEGEKKKFSLAGASSFKKRMQLYTFMLEHMTDEQRFKITAKTNKEASQHFNCCWILSAVVDKVIPLDAEGSQILIDALAILSSREIKLSTLRGKGSEETPDETTLDLAKVVTATAKKVLITQVVRRNVIENIVPVVITLKHILEKCRSPILKNLMAYLRELMKDYKTEIKDMLAADRQLAEEIEFDLRNFEKDSQPKTPSGNTPQSNTPVGSRESSRPASPLVHANLSAQPVVLREYNGTPCRSGRSSPMELNQSRPSVVAMLDAAKKAMSRVDQLRQSGNNFKPLKSATNANSTASKVSTKCSKSVVSQDSDSENTLVSPTTRFSQLRAISTPSKDVNNVTFAQVGNMTMIPPSPIPSVASVMSAGKLCLSPMMKVQQKGKKNIIHMPHPEAKDPEPIKWNIKSPTKQVTSTSPKDGTSTPSRKSHAKSAAGMRRSNRTRQK</sequence>
<evidence type="ECO:0000256" key="7">
    <source>
        <dbReference type="SAM" id="MobiDB-lite"/>
    </source>
</evidence>
<evidence type="ECO:0000259" key="8">
    <source>
        <dbReference type="Pfam" id="PF12717"/>
    </source>
</evidence>
<dbReference type="GO" id="GO:0007076">
    <property type="term" value="P:mitotic chromosome condensation"/>
    <property type="evidence" value="ECO:0007669"/>
    <property type="project" value="InterPro"/>
</dbReference>
<dbReference type="InterPro" id="IPR026971">
    <property type="entry name" value="CND1/NCAPD3"/>
</dbReference>
<feature type="region of interest" description="Disordered" evidence="7">
    <location>
        <begin position="1325"/>
        <end position="1354"/>
    </location>
</feature>
<dbReference type="GO" id="GO:0000796">
    <property type="term" value="C:condensin complex"/>
    <property type="evidence" value="ECO:0007669"/>
    <property type="project" value="TreeGrafter"/>
</dbReference>
<feature type="region of interest" description="Disordered" evidence="7">
    <location>
        <begin position="518"/>
        <end position="546"/>
    </location>
</feature>
<organism evidence="9 10">
    <name type="scientific">Biomphalaria pfeifferi</name>
    <name type="common">Bloodfluke planorb</name>
    <name type="synonym">Freshwater snail</name>
    <dbReference type="NCBI Taxonomy" id="112525"/>
    <lineage>
        <taxon>Eukaryota</taxon>
        <taxon>Metazoa</taxon>
        <taxon>Spiralia</taxon>
        <taxon>Lophotrochozoa</taxon>
        <taxon>Mollusca</taxon>
        <taxon>Gastropoda</taxon>
        <taxon>Heterobranchia</taxon>
        <taxon>Euthyneura</taxon>
        <taxon>Panpulmonata</taxon>
        <taxon>Hygrophila</taxon>
        <taxon>Lymnaeoidea</taxon>
        <taxon>Planorbidae</taxon>
        <taxon>Biomphalaria</taxon>
    </lineage>
</organism>
<keyword evidence="3" id="KW-0498">Mitosis</keyword>
<dbReference type="PANTHER" id="PTHR14222:SF1">
    <property type="entry name" value="CONDENSIN-2 COMPLEX SUBUNIT D3"/>
    <property type="match status" value="1"/>
</dbReference>
<dbReference type="PANTHER" id="PTHR14222">
    <property type="entry name" value="CONDENSIN"/>
    <property type="match status" value="1"/>
</dbReference>
<dbReference type="Proteomes" id="UP001233172">
    <property type="component" value="Unassembled WGS sequence"/>
</dbReference>
<reference evidence="9" key="2">
    <citation type="submission" date="2023-04" db="EMBL/GenBank/DDBJ databases">
        <authorList>
            <person name="Bu L."/>
            <person name="Lu L."/>
            <person name="Laidemitt M.R."/>
            <person name="Zhang S.M."/>
            <person name="Mutuku M."/>
            <person name="Mkoji G."/>
            <person name="Steinauer M."/>
            <person name="Loker E.S."/>
        </authorList>
    </citation>
    <scope>NUCLEOTIDE SEQUENCE</scope>
    <source>
        <strain evidence="9">KasaAsao</strain>
        <tissue evidence="9">Whole Snail</tissue>
    </source>
</reference>
<feature type="compositionally biased region" description="Polar residues" evidence="7">
    <location>
        <begin position="1538"/>
        <end position="1557"/>
    </location>
</feature>
<feature type="region of interest" description="Disordered" evidence="7">
    <location>
        <begin position="156"/>
        <end position="187"/>
    </location>
</feature>
<accession>A0AAD8F435</accession>
<dbReference type="InterPro" id="IPR032682">
    <property type="entry name" value="Cnd1_C"/>
</dbReference>
<feature type="compositionally biased region" description="Low complexity" evidence="7">
    <location>
        <begin position="936"/>
        <end position="966"/>
    </location>
</feature>
<keyword evidence="5" id="KW-0539">Nucleus</keyword>
<evidence type="ECO:0000256" key="3">
    <source>
        <dbReference type="ARBA" id="ARBA00022776"/>
    </source>
</evidence>
<keyword evidence="2" id="KW-0132">Cell division</keyword>
<dbReference type="SUPFAM" id="SSF48371">
    <property type="entry name" value="ARM repeat"/>
    <property type="match status" value="2"/>
</dbReference>
<proteinExistence type="predicted"/>
<keyword evidence="6" id="KW-0131">Cell cycle</keyword>
<gene>
    <name evidence="9" type="ORF">Bpfe_021227</name>
</gene>
<keyword evidence="10" id="KW-1185">Reference proteome</keyword>
<feature type="region of interest" description="Disordered" evidence="7">
    <location>
        <begin position="1524"/>
        <end position="1577"/>
    </location>
</feature>
<comment type="subcellular location">
    <subcellularLocation>
        <location evidence="1">Nucleus</location>
    </subcellularLocation>
</comment>
<dbReference type="Pfam" id="PF12765">
    <property type="entry name" value="Cohesin_HEAT"/>
    <property type="match status" value="1"/>
</dbReference>
<dbReference type="GO" id="GO:0051301">
    <property type="term" value="P:cell division"/>
    <property type="evidence" value="ECO:0007669"/>
    <property type="project" value="UniProtKB-KW"/>
</dbReference>
<dbReference type="GO" id="GO:0005634">
    <property type="term" value="C:nucleus"/>
    <property type="evidence" value="ECO:0007669"/>
    <property type="project" value="UniProtKB-SubCell"/>
</dbReference>
<comment type="caution">
    <text evidence="9">The sequence shown here is derived from an EMBL/GenBank/DDBJ whole genome shotgun (WGS) entry which is preliminary data.</text>
</comment>
<dbReference type="InterPro" id="IPR016024">
    <property type="entry name" value="ARM-type_fold"/>
</dbReference>
<reference evidence="9" key="1">
    <citation type="journal article" date="2023" name="PLoS Negl. Trop. Dis.">
        <title>A genome sequence for Biomphalaria pfeifferi, the major vector snail for the human-infecting parasite Schistosoma mansoni.</title>
        <authorList>
            <person name="Bu L."/>
            <person name="Lu L."/>
            <person name="Laidemitt M.R."/>
            <person name="Zhang S.M."/>
            <person name="Mutuku M."/>
            <person name="Mkoji G."/>
            <person name="Steinauer M."/>
            <person name="Loker E.S."/>
        </authorList>
    </citation>
    <scope>NUCLEOTIDE SEQUENCE</scope>
    <source>
        <strain evidence="9">KasaAsao</strain>
    </source>
</reference>
<feature type="compositionally biased region" description="Polar residues" evidence="7">
    <location>
        <begin position="1330"/>
        <end position="1344"/>
    </location>
</feature>
<dbReference type="GO" id="GO:0042393">
    <property type="term" value="F:histone binding"/>
    <property type="evidence" value="ECO:0007669"/>
    <property type="project" value="TreeGrafter"/>
</dbReference>
<dbReference type="Pfam" id="PF12717">
    <property type="entry name" value="Cnd1"/>
    <property type="match status" value="1"/>
</dbReference>
<feature type="domain" description="Condensin complex subunit 1 C-terminal" evidence="8">
    <location>
        <begin position="1014"/>
        <end position="1175"/>
    </location>
</feature>